<feature type="region of interest" description="Disordered" evidence="1">
    <location>
        <begin position="70"/>
        <end position="100"/>
    </location>
</feature>
<reference evidence="2 3" key="1">
    <citation type="journal article" date="2022" name="bioRxiv">
        <title>Genomics of Preaxostyla Flagellates Illuminates Evolutionary Transitions and the Path Towards Mitochondrial Loss.</title>
        <authorList>
            <person name="Novak L.V.F."/>
            <person name="Treitli S.C."/>
            <person name="Pyrih J."/>
            <person name="Halakuc P."/>
            <person name="Pipaliya S.V."/>
            <person name="Vacek V."/>
            <person name="Brzon O."/>
            <person name="Soukal P."/>
            <person name="Eme L."/>
            <person name="Dacks J.B."/>
            <person name="Karnkowska A."/>
            <person name="Elias M."/>
            <person name="Hampl V."/>
        </authorList>
    </citation>
    <scope>NUCLEOTIDE SEQUENCE [LARGE SCALE GENOMIC DNA]</scope>
    <source>
        <strain evidence="2">NAU3</strain>
        <tissue evidence="2">Gut</tissue>
    </source>
</reference>
<name>A0ABQ9XAS1_9EUKA</name>
<evidence type="ECO:0000256" key="1">
    <source>
        <dbReference type="SAM" id="MobiDB-lite"/>
    </source>
</evidence>
<organism evidence="2 3">
    <name type="scientific">Blattamonas nauphoetae</name>
    <dbReference type="NCBI Taxonomy" id="2049346"/>
    <lineage>
        <taxon>Eukaryota</taxon>
        <taxon>Metamonada</taxon>
        <taxon>Preaxostyla</taxon>
        <taxon>Oxymonadida</taxon>
        <taxon>Blattamonas</taxon>
    </lineage>
</organism>
<accession>A0ABQ9XAS1</accession>
<feature type="region of interest" description="Disordered" evidence="1">
    <location>
        <begin position="189"/>
        <end position="218"/>
    </location>
</feature>
<protein>
    <submittedName>
        <fullName evidence="2">Uncharacterized protein</fullName>
    </submittedName>
</protein>
<gene>
    <name evidence="2" type="ORF">BLNAU_15487</name>
</gene>
<comment type="caution">
    <text evidence="2">The sequence shown here is derived from an EMBL/GenBank/DDBJ whole genome shotgun (WGS) entry which is preliminary data.</text>
</comment>
<evidence type="ECO:0000313" key="2">
    <source>
        <dbReference type="EMBL" id="KAK2949627.1"/>
    </source>
</evidence>
<sequence>MASEFLSAEKFDIFALLMNYHYLKNNFIAMRADSSAKPQQLVYAENEAALAEIKLALSLSKEIEKRIASSPHHPVGKTGTLTQLPPPPYSTPSGTVSSATISSGEKSMTVNVSFPPPPIAGSAATPVYSQGSSLNQSTFSVTGTPIPKNAGQKHTLTPASIEMVSERNKKLSELEASVSSQLEEIRKQQEQEVLDQGDSLAEKMKKKREASLAAQKKA</sequence>
<dbReference type="EMBL" id="JARBJD010000153">
    <property type="protein sequence ID" value="KAK2949627.1"/>
    <property type="molecule type" value="Genomic_DNA"/>
</dbReference>
<dbReference type="Proteomes" id="UP001281761">
    <property type="component" value="Unassembled WGS sequence"/>
</dbReference>
<keyword evidence="3" id="KW-1185">Reference proteome</keyword>
<evidence type="ECO:0000313" key="3">
    <source>
        <dbReference type="Proteomes" id="UP001281761"/>
    </source>
</evidence>
<proteinExistence type="predicted"/>
<feature type="compositionally biased region" description="Polar residues" evidence="1">
    <location>
        <begin position="91"/>
        <end position="100"/>
    </location>
</feature>